<dbReference type="Pfam" id="PF06017">
    <property type="entry name" value="Myosin_TH1"/>
    <property type="match status" value="1"/>
</dbReference>
<reference evidence="11" key="3">
    <citation type="submission" date="2015-06" db="UniProtKB">
        <authorList>
            <consortium name="EnsemblMetazoa"/>
        </authorList>
    </citation>
    <scope>IDENTIFICATION</scope>
</reference>
<dbReference type="InterPro" id="IPR036961">
    <property type="entry name" value="Kinesin_motor_dom_sf"/>
</dbReference>
<evidence type="ECO:0000256" key="7">
    <source>
        <dbReference type="PROSITE-ProRule" id="PRU00782"/>
    </source>
</evidence>
<dbReference type="PROSITE" id="PS50096">
    <property type="entry name" value="IQ"/>
    <property type="match status" value="1"/>
</dbReference>
<dbReference type="PRINTS" id="PR00193">
    <property type="entry name" value="MYOSINHEAVY"/>
</dbReference>
<keyword evidence="3" id="KW-0067">ATP-binding</keyword>
<keyword evidence="4 7" id="KW-0518">Myosin</keyword>
<dbReference type="PANTHER" id="PTHR13140:SF802">
    <property type="entry name" value="UNCONVENTIONAL MYOSIN-IB ISOFORM X1"/>
    <property type="match status" value="1"/>
</dbReference>
<evidence type="ECO:0000256" key="6">
    <source>
        <dbReference type="ARBA" id="ARBA00023203"/>
    </source>
</evidence>
<dbReference type="Proteomes" id="UP000015101">
    <property type="component" value="Unassembled WGS sequence"/>
</dbReference>
<gene>
    <name evidence="11" type="primary">20212835</name>
    <name evidence="10" type="ORF">HELRODRAFT_193971</name>
</gene>
<dbReference type="Gene3D" id="1.20.58.530">
    <property type="match status" value="1"/>
</dbReference>
<dbReference type="Gene3D" id="1.10.10.820">
    <property type="match status" value="1"/>
</dbReference>
<evidence type="ECO:0000256" key="2">
    <source>
        <dbReference type="ARBA" id="ARBA00022741"/>
    </source>
</evidence>
<dbReference type="PROSITE" id="PS51757">
    <property type="entry name" value="TH1"/>
    <property type="match status" value="1"/>
</dbReference>
<feature type="region of interest" description="Actin-binding" evidence="7">
    <location>
        <begin position="373"/>
        <end position="395"/>
    </location>
</feature>
<sequence length="832" mass="96142">MSGCTQVPGLDDQQAFNDTKKAFDIMGFTGSDVRFIFQMVACILHMGNLKFVTRSSKHGADCSALLSHQKELEILKELLGCDEMTLRQSLTKRTVLTNNDKVQTDLTSAEASYARDALCKALYSRLLLWLIGQINDTIKVLSPFFVPSLLSYDYYFIVLVMCQVFLLNVKVSSKLKMKSMGVLDIYGFEIFEHNSFEQFIINYCNEKLQQIFIELTLKQEQAEYIREGIEWVNVDYFNNSTICDLIEKNNTGILSILDEECLRPGDTSDMTFLEKMTSFQGQHAHFESRACVKSRSDKSLAHDAFRLLHYAGSVTYKVAGFIDKNSDLLFRDLSRLMFASPHPTLKLLFPEGDPEKLNMKRPPTAGYQFKMSVSELMKNLQVKSPNYIRCIKPNDFKKSDKLVEDLVRHQVRYLGLMENVRVRRAGYVYRQLYEKFLHRYKMLCCDTWPHWTAGDAKSAVSHLFRHLMIDPSEFAMGISKLFIRNPQTERTNYRKIRNATLVICSYARGWKARQRLEELKVEKRRKLAIEVICKCYEGWKKYKFLINLAQHLPSKSPTDDCWPTCSMRFHRISQLLKDLHHKNRCHKYRKNCPETRRAILREKLTASNLFQQKELYAGSVPIYFMSDYLNLPENSKWQKFLSSSSSHPTDACLIFADNVLKVNRKNGKMVRHACVVSTEDLLVLDGRSMALKNRIPLKLFYKISCSPYMDSLALFHVSQTTDNSGGLKKGDFILSTPHVIEMVTKMYRTVQDKHVKQFIVYIGEDIESTMHGQKTDVIFKNAELRNNHSEREGLGKSANNDIRGSWISPPNSNCANVKVMRKNNKLEVIPLY</sequence>
<dbReference type="EnsemblMetazoa" id="HelroT193971">
    <property type="protein sequence ID" value="HelroP193971"/>
    <property type="gene ID" value="HelroG193971"/>
</dbReference>
<dbReference type="Pfam" id="PF00063">
    <property type="entry name" value="Myosin_head"/>
    <property type="match status" value="2"/>
</dbReference>
<dbReference type="SUPFAM" id="SSF52540">
    <property type="entry name" value="P-loop containing nucleoside triphosphate hydrolases"/>
    <property type="match status" value="1"/>
</dbReference>
<evidence type="ECO:0008006" key="13">
    <source>
        <dbReference type="Google" id="ProtNLM"/>
    </source>
</evidence>
<dbReference type="OrthoDB" id="6108017at2759"/>
<dbReference type="GO" id="GO:0005524">
    <property type="term" value="F:ATP binding"/>
    <property type="evidence" value="ECO:0007669"/>
    <property type="project" value="UniProtKB-KW"/>
</dbReference>
<dbReference type="Gene3D" id="1.20.5.4820">
    <property type="match status" value="1"/>
</dbReference>
<dbReference type="GO" id="GO:0016459">
    <property type="term" value="C:myosin complex"/>
    <property type="evidence" value="ECO:0007669"/>
    <property type="project" value="UniProtKB-KW"/>
</dbReference>
<feature type="domain" description="TH1" evidence="9">
    <location>
        <begin position="613"/>
        <end position="803"/>
    </location>
</feature>
<dbReference type="EMBL" id="KB097599">
    <property type="protein sequence ID" value="ESN93580.1"/>
    <property type="molecule type" value="Genomic_DNA"/>
</dbReference>
<evidence type="ECO:0000256" key="1">
    <source>
        <dbReference type="ARBA" id="ARBA00008314"/>
    </source>
</evidence>
<keyword evidence="6 7" id="KW-0009">Actin-binding</keyword>
<dbReference type="KEGG" id="hro:HELRODRAFT_193971"/>
<dbReference type="SMART" id="SM00242">
    <property type="entry name" value="MYSc"/>
    <property type="match status" value="1"/>
</dbReference>
<dbReference type="PROSITE" id="PS51456">
    <property type="entry name" value="MYOSIN_MOTOR"/>
    <property type="match status" value="1"/>
</dbReference>
<dbReference type="STRING" id="6412.T1FVI9"/>
<organism evidence="11 12">
    <name type="scientific">Helobdella robusta</name>
    <name type="common">Californian leech</name>
    <dbReference type="NCBI Taxonomy" id="6412"/>
    <lineage>
        <taxon>Eukaryota</taxon>
        <taxon>Metazoa</taxon>
        <taxon>Spiralia</taxon>
        <taxon>Lophotrochozoa</taxon>
        <taxon>Annelida</taxon>
        <taxon>Clitellata</taxon>
        <taxon>Hirudinea</taxon>
        <taxon>Rhynchobdellida</taxon>
        <taxon>Glossiphoniidae</taxon>
        <taxon>Helobdella</taxon>
    </lineage>
</organism>
<evidence type="ECO:0000256" key="4">
    <source>
        <dbReference type="ARBA" id="ARBA00023123"/>
    </source>
</evidence>
<dbReference type="InterPro" id="IPR027417">
    <property type="entry name" value="P-loop_NTPase"/>
</dbReference>
<keyword evidence="2" id="KW-0547">Nucleotide-binding</keyword>
<comment type="similarity">
    <text evidence="1 7">Belongs to the TRAFAC class myosin-kinesin ATPase superfamily. Myosin family.</text>
</comment>
<keyword evidence="12" id="KW-1185">Reference proteome</keyword>
<dbReference type="InParanoid" id="T1FVI9"/>
<dbReference type="FunFam" id="1.20.58.530:FF:000004">
    <property type="entry name" value="Unconventional myosin ID"/>
    <property type="match status" value="1"/>
</dbReference>
<accession>T1FVI9</accession>
<evidence type="ECO:0000256" key="3">
    <source>
        <dbReference type="ARBA" id="ARBA00022840"/>
    </source>
</evidence>
<proteinExistence type="inferred from homology"/>
<dbReference type="EMBL" id="AMQM01007319">
    <property type="status" value="NOT_ANNOTATED_CDS"/>
    <property type="molecule type" value="Genomic_DNA"/>
</dbReference>
<reference evidence="12" key="1">
    <citation type="submission" date="2012-12" db="EMBL/GenBank/DDBJ databases">
        <authorList>
            <person name="Hellsten U."/>
            <person name="Grimwood J."/>
            <person name="Chapman J.A."/>
            <person name="Shapiro H."/>
            <person name="Aerts A."/>
            <person name="Otillar R.P."/>
            <person name="Terry A.Y."/>
            <person name="Boore J.L."/>
            <person name="Simakov O."/>
            <person name="Marletaz F."/>
            <person name="Cho S.-J."/>
            <person name="Edsinger-Gonzales E."/>
            <person name="Havlak P."/>
            <person name="Kuo D.-H."/>
            <person name="Larsson T."/>
            <person name="Lv J."/>
            <person name="Arendt D."/>
            <person name="Savage R."/>
            <person name="Osoegawa K."/>
            <person name="de Jong P."/>
            <person name="Lindberg D.R."/>
            <person name="Seaver E.C."/>
            <person name="Weisblat D.A."/>
            <person name="Putnam N.H."/>
            <person name="Grigoriev I.V."/>
            <person name="Rokhsar D.S."/>
        </authorList>
    </citation>
    <scope>NUCLEOTIDE SEQUENCE</scope>
</reference>
<dbReference type="InterPro" id="IPR010926">
    <property type="entry name" value="Myosin_TH1"/>
</dbReference>
<dbReference type="GO" id="GO:0003779">
    <property type="term" value="F:actin binding"/>
    <property type="evidence" value="ECO:0007669"/>
    <property type="project" value="UniProtKB-KW"/>
</dbReference>
<feature type="domain" description="Myosin motor" evidence="8">
    <location>
        <begin position="1"/>
        <end position="498"/>
    </location>
</feature>
<evidence type="ECO:0000256" key="5">
    <source>
        <dbReference type="ARBA" id="ARBA00023175"/>
    </source>
</evidence>
<comment type="caution">
    <text evidence="7">Lacks conserved residue(s) required for the propagation of feature annotation.</text>
</comment>
<dbReference type="PANTHER" id="PTHR13140">
    <property type="entry name" value="MYOSIN"/>
    <property type="match status" value="1"/>
</dbReference>
<dbReference type="CTD" id="20212835"/>
<dbReference type="AlphaFoldDB" id="T1FVI9"/>
<protein>
    <recommendedName>
        <fullName evidence="13">Myosin motor domain-containing protein</fullName>
    </recommendedName>
</protein>
<dbReference type="InterPro" id="IPR001609">
    <property type="entry name" value="Myosin_head_motor_dom-like"/>
</dbReference>
<dbReference type="HOGENOM" id="CLU_000192_7_7_1"/>
<evidence type="ECO:0000313" key="10">
    <source>
        <dbReference type="EMBL" id="ESN93580.1"/>
    </source>
</evidence>
<dbReference type="eggNOG" id="KOG0164">
    <property type="taxonomic scope" value="Eukaryota"/>
</dbReference>
<dbReference type="RefSeq" id="XP_009028226.1">
    <property type="nucleotide sequence ID" value="XM_009029978.1"/>
</dbReference>
<evidence type="ECO:0000313" key="11">
    <source>
        <dbReference type="EnsemblMetazoa" id="HelroP193971"/>
    </source>
</evidence>
<name>T1FVI9_HELRO</name>
<keyword evidence="5" id="KW-0505">Motor protein</keyword>
<dbReference type="GO" id="GO:0003774">
    <property type="term" value="F:cytoskeletal motor activity"/>
    <property type="evidence" value="ECO:0007669"/>
    <property type="project" value="InterPro"/>
</dbReference>
<dbReference type="GeneID" id="20212835"/>
<dbReference type="Gene3D" id="1.20.120.720">
    <property type="entry name" value="Myosin VI head, motor domain, U50 subdomain"/>
    <property type="match status" value="1"/>
</dbReference>
<evidence type="ECO:0000259" key="9">
    <source>
        <dbReference type="PROSITE" id="PS51757"/>
    </source>
</evidence>
<evidence type="ECO:0000259" key="8">
    <source>
        <dbReference type="PROSITE" id="PS51456"/>
    </source>
</evidence>
<evidence type="ECO:0000313" key="12">
    <source>
        <dbReference type="Proteomes" id="UP000015101"/>
    </source>
</evidence>
<dbReference type="Gene3D" id="3.40.850.10">
    <property type="entry name" value="Kinesin motor domain"/>
    <property type="match status" value="1"/>
</dbReference>
<reference evidence="10 12" key="2">
    <citation type="journal article" date="2013" name="Nature">
        <title>Insights into bilaterian evolution from three spiralian genomes.</title>
        <authorList>
            <person name="Simakov O."/>
            <person name="Marletaz F."/>
            <person name="Cho S.J."/>
            <person name="Edsinger-Gonzales E."/>
            <person name="Havlak P."/>
            <person name="Hellsten U."/>
            <person name="Kuo D.H."/>
            <person name="Larsson T."/>
            <person name="Lv J."/>
            <person name="Arendt D."/>
            <person name="Savage R."/>
            <person name="Osoegawa K."/>
            <person name="de Jong P."/>
            <person name="Grimwood J."/>
            <person name="Chapman J.A."/>
            <person name="Shapiro H."/>
            <person name="Aerts A."/>
            <person name="Otillar R.P."/>
            <person name="Terry A.Y."/>
            <person name="Boore J.L."/>
            <person name="Grigoriev I.V."/>
            <person name="Lindberg D.R."/>
            <person name="Seaver E.C."/>
            <person name="Weisblat D.A."/>
            <person name="Putnam N.H."/>
            <person name="Rokhsar D.S."/>
        </authorList>
    </citation>
    <scope>NUCLEOTIDE SEQUENCE</scope>
</reference>